<organism evidence="4 5">
    <name type="scientific">Neocallimastix californiae</name>
    <dbReference type="NCBI Taxonomy" id="1754190"/>
    <lineage>
        <taxon>Eukaryota</taxon>
        <taxon>Fungi</taxon>
        <taxon>Fungi incertae sedis</taxon>
        <taxon>Chytridiomycota</taxon>
        <taxon>Chytridiomycota incertae sedis</taxon>
        <taxon>Neocallimastigomycetes</taxon>
        <taxon>Neocallimastigales</taxon>
        <taxon>Neocallimastigaceae</taxon>
        <taxon>Neocallimastix</taxon>
    </lineage>
</organism>
<dbReference type="STRING" id="1754190.A0A1Y2BXK6"/>
<proteinExistence type="predicted"/>
<dbReference type="GO" id="GO:0045505">
    <property type="term" value="F:dynein intermediate chain binding"/>
    <property type="evidence" value="ECO:0007669"/>
    <property type="project" value="TreeGrafter"/>
</dbReference>
<dbReference type="InterPro" id="IPR011989">
    <property type="entry name" value="ARM-like"/>
</dbReference>
<dbReference type="SUPFAM" id="SSF48371">
    <property type="entry name" value="ARM repeat"/>
    <property type="match status" value="1"/>
</dbReference>
<dbReference type="Pfam" id="PF25757">
    <property type="entry name" value="TPR_DNAAF5"/>
    <property type="match status" value="1"/>
</dbReference>
<dbReference type="PANTHER" id="PTHR16216:SF2">
    <property type="entry name" value="DYNEIN AXONEMAL ASSEMBLY FACTOR 5"/>
    <property type="match status" value="1"/>
</dbReference>
<dbReference type="Pfam" id="PF24573">
    <property type="entry name" value="HEAT_DAAF5"/>
    <property type="match status" value="1"/>
</dbReference>
<evidence type="ECO:0000313" key="5">
    <source>
        <dbReference type="Proteomes" id="UP000193920"/>
    </source>
</evidence>
<dbReference type="GO" id="GO:0005737">
    <property type="term" value="C:cytoplasm"/>
    <property type="evidence" value="ECO:0007669"/>
    <property type="project" value="TreeGrafter"/>
</dbReference>
<comment type="caution">
    <text evidence="4">The sequence shown here is derived from an EMBL/GenBank/DDBJ whole genome shotgun (WGS) entry which is preliminary data.</text>
</comment>
<dbReference type="PANTHER" id="PTHR16216">
    <property type="entry name" value="DYNEIN ASSEMBLY FACTOR 5, AXONEMAL"/>
    <property type="match status" value="1"/>
</dbReference>
<keyword evidence="1" id="KW-0175">Coiled coil</keyword>
<evidence type="ECO:0000313" key="4">
    <source>
        <dbReference type="EMBL" id="ORY39476.1"/>
    </source>
</evidence>
<reference evidence="4 5" key="1">
    <citation type="submission" date="2016-08" db="EMBL/GenBank/DDBJ databases">
        <title>A Parts List for Fungal Cellulosomes Revealed by Comparative Genomics.</title>
        <authorList>
            <consortium name="DOE Joint Genome Institute"/>
            <person name="Haitjema C.H."/>
            <person name="Gilmore S.P."/>
            <person name="Henske J.K."/>
            <person name="Solomon K.V."/>
            <person name="De Groot R."/>
            <person name="Kuo A."/>
            <person name="Mondo S.J."/>
            <person name="Salamov A.A."/>
            <person name="Labutti K."/>
            <person name="Zhao Z."/>
            <person name="Chiniquy J."/>
            <person name="Barry K."/>
            <person name="Brewer H.M."/>
            <person name="Purvine S.O."/>
            <person name="Wright A.T."/>
            <person name="Boxma B."/>
            <person name="Van Alen T."/>
            <person name="Hackstein J.H."/>
            <person name="Baker S.E."/>
            <person name="Grigoriev I.V."/>
            <person name="O'Malley M.A."/>
        </authorList>
    </citation>
    <scope>NUCLEOTIDE SEQUENCE [LARGE SCALE GENOMIC DNA]</scope>
    <source>
        <strain evidence="4 5">G1</strain>
    </source>
</reference>
<feature type="domain" description="Dynein axonemal assembly factor 5 HEAT-repeat" evidence="2">
    <location>
        <begin position="333"/>
        <end position="504"/>
    </location>
</feature>
<accession>A0A1Y2BXK6</accession>
<dbReference type="InterPro" id="IPR052623">
    <property type="entry name" value="DAAF5"/>
</dbReference>
<evidence type="ECO:0000259" key="3">
    <source>
        <dbReference type="Pfam" id="PF25757"/>
    </source>
</evidence>
<dbReference type="AlphaFoldDB" id="A0A1Y2BXK6"/>
<feature type="domain" description="Dynein axonemal assembly factor 5 TPR repeats" evidence="3">
    <location>
        <begin position="45"/>
        <end position="324"/>
    </location>
</feature>
<gene>
    <name evidence="4" type="ORF">LY90DRAFT_672437</name>
</gene>
<dbReference type="InterPro" id="IPR057978">
    <property type="entry name" value="TPR_DAAF5"/>
</dbReference>
<evidence type="ECO:0000256" key="1">
    <source>
        <dbReference type="SAM" id="Coils"/>
    </source>
</evidence>
<dbReference type="Gene3D" id="1.25.10.10">
    <property type="entry name" value="Leucine-rich Repeat Variant"/>
    <property type="match status" value="3"/>
</dbReference>
<evidence type="ECO:0000259" key="2">
    <source>
        <dbReference type="Pfam" id="PF24573"/>
    </source>
</evidence>
<keyword evidence="5" id="KW-1185">Reference proteome</keyword>
<protein>
    <submittedName>
        <fullName evidence="4">ARM repeat-containing protein</fullName>
    </submittedName>
</protein>
<sequence>MMTEFLHEEMNHQEIKELTHEQEERYKEILMNIQRDINILGEISSDRLAKRRALEKIKRETIGNKKRLSSQILQKIFFDISNALIKCLGDSVEKCRELSTQIITEFVETIDPVPFISYLMPVFVNRYSQPEIIEPSEEIRLATVELILNISNISKKEITPFVEDIIRILDRTLQDPYPEVKKVSCKIIISLVENAEHQVSFFGEKITKSLVPILQHKHSSVRIIALQALKYAVIADASGLNDIINTLRNLTLDKTGSVREALYKIVSEWLLKLRDRYSYGDKLLPILFAGFVDEVPKYQDLCRSYMDEIGALYEYDWESRLKDQLDYTPNDNNSNRPRIGSRHVVRDNIMKILDKLLEDIQDWNAERRNKSSQILVTIFDYVEDHITGYTGTIIPIFCKVCTTDEVSLLQSISKSAELIGYYVEPSVWLDVITPQIKRSAGGAVQSRIGCLKILGSLIHGSDPEKLAPSIKYISSIINENELIHNENAFLLLEVSVVVKEIINKLLPSNIKETNNRIKESIGFIYFYILIQLKSSENSINAPGVKEMQFNIDNSLKLLTKKHEFETISQLYNYYFDTLMNELSKTINVWNSYSIEPEVYYNLLENSGELIGQRLDIIISNFIKLFNVERDFKIRIRMFSLLHKLLTAEPLLLNSTHQLSLYSKIIITNIFIANSIWRAGKKETIIRSKDMECFLDYLNLQDKLEDKSECIIESQCIEEIMEKELLPILISCLEDDDVNTRDNVLKIFNKLFHKDYCKAYSAEIFKKIYPELLKRMDDASDVIRSHTSKTFQYLFECISQWQNYIQNVEMDSSETYIEKSLDDVHYQMIIKGLAIHLDDSNNLIQNDVCDTLKSLAFASHTSTTTLSKIPLKTMIIEYLNSVRSKHRNSYFIDSIIQYIQNLK</sequence>
<feature type="coiled-coil region" evidence="1">
    <location>
        <begin position="346"/>
        <end position="373"/>
    </location>
</feature>
<name>A0A1Y2BXK6_9FUNG</name>
<dbReference type="GO" id="GO:0003341">
    <property type="term" value="P:cilium movement"/>
    <property type="evidence" value="ECO:0007669"/>
    <property type="project" value="TreeGrafter"/>
</dbReference>
<dbReference type="EMBL" id="MCOG01000132">
    <property type="protein sequence ID" value="ORY39476.1"/>
    <property type="molecule type" value="Genomic_DNA"/>
</dbReference>
<dbReference type="Proteomes" id="UP000193920">
    <property type="component" value="Unassembled WGS sequence"/>
</dbReference>
<dbReference type="InterPro" id="IPR056497">
    <property type="entry name" value="HEAT_DAAF5"/>
</dbReference>
<dbReference type="OrthoDB" id="413572at2759"/>
<dbReference type="GO" id="GO:0036158">
    <property type="term" value="P:outer dynein arm assembly"/>
    <property type="evidence" value="ECO:0007669"/>
    <property type="project" value="TreeGrafter"/>
</dbReference>
<dbReference type="GO" id="GO:0036159">
    <property type="term" value="P:inner dynein arm assembly"/>
    <property type="evidence" value="ECO:0007669"/>
    <property type="project" value="TreeGrafter"/>
</dbReference>
<dbReference type="InterPro" id="IPR016024">
    <property type="entry name" value="ARM-type_fold"/>
</dbReference>